<protein>
    <submittedName>
        <fullName evidence="2">EB domain-containing protein</fullName>
    </submittedName>
</protein>
<sequence>MTTLCFVIFFTLFCVVTSYLGLNCRQTNECGDVNLFCHEGKCRRANCDDNLNCQTGELCFFGKVNAGFRKACFAFDLTKAQKIVEPAICPGGGTAILVDGVYESCDFVKPCAGNGICNPNNGVCCSKIRTCPLPTKPMLNQFSQKPIMCRLKSGEAVECGEGARCHPQTGFCCLQTKVEPALPDIIINISETAHTLVGEACSPSTKPCGSGSSCECDRSNQNCLCQCMKEMGYLLDYSGKNCLRIRKKVNEFCSSDIECGAAFSTCQHNKCQCKNGFESDSRDGCKSSMHNCINDEDPYRERGQVKACTVFWSRSVYYSSEDAKPTKFNSFKPNKSTNLSLFEMDDDSSSVFNPQNDDTGCPHDFYCVAVFEVPKSPHLYEGFCCPTPKNKDPVCPVGENCPFDQYYCHIDRMHGTKEICCPKPCISPDDVYIEGQCQPTAFYGERCFHSHQCMGQKKLSGINNIEHLLDAIGTMECMSGVCGCPTGWIHEEGACKKLECKVGWKGDPQQDGNGNIVKCGRSKDCSQGLICDPFGKFCCRGVNKCPGSFVETGENCSPTSQCFKEGDICIVPKNKTQKICCTREG</sequence>
<evidence type="ECO:0000313" key="2">
    <source>
        <dbReference type="WBParaSite" id="RSKR_0000517100.1"/>
    </source>
</evidence>
<accession>A0AC35TXA1</accession>
<organism evidence="1 2">
    <name type="scientific">Rhabditophanes sp. KR3021</name>
    <dbReference type="NCBI Taxonomy" id="114890"/>
    <lineage>
        <taxon>Eukaryota</taxon>
        <taxon>Metazoa</taxon>
        <taxon>Ecdysozoa</taxon>
        <taxon>Nematoda</taxon>
        <taxon>Chromadorea</taxon>
        <taxon>Rhabditida</taxon>
        <taxon>Tylenchina</taxon>
        <taxon>Panagrolaimomorpha</taxon>
        <taxon>Strongyloidoidea</taxon>
        <taxon>Alloionematidae</taxon>
        <taxon>Rhabditophanes</taxon>
    </lineage>
</organism>
<proteinExistence type="predicted"/>
<dbReference type="WBParaSite" id="RSKR_0000517100.1">
    <property type="protein sequence ID" value="RSKR_0000517100.1"/>
    <property type="gene ID" value="RSKR_0000517100"/>
</dbReference>
<reference evidence="2" key="1">
    <citation type="submission" date="2016-11" db="UniProtKB">
        <authorList>
            <consortium name="WormBaseParasite"/>
        </authorList>
    </citation>
    <scope>IDENTIFICATION</scope>
    <source>
        <strain evidence="2">KR3021</strain>
    </source>
</reference>
<evidence type="ECO:0000313" key="1">
    <source>
        <dbReference type="Proteomes" id="UP000095286"/>
    </source>
</evidence>
<dbReference type="Proteomes" id="UP000095286">
    <property type="component" value="Unplaced"/>
</dbReference>
<name>A0AC35TXA1_9BILA</name>